<protein>
    <submittedName>
        <fullName evidence="1">Uncharacterized protein</fullName>
    </submittedName>
</protein>
<proteinExistence type="predicted"/>
<reference evidence="1 2" key="1">
    <citation type="submission" date="2023-02" db="EMBL/GenBank/DDBJ databases">
        <title>LHISI_Scaffold_Assembly.</title>
        <authorList>
            <person name="Stuart O.P."/>
            <person name="Cleave R."/>
            <person name="Magrath M.J.L."/>
            <person name="Mikheyev A.S."/>
        </authorList>
    </citation>
    <scope>NUCLEOTIDE SEQUENCE [LARGE SCALE GENOMIC DNA]</scope>
    <source>
        <strain evidence="1">Daus_M_001</strain>
        <tissue evidence="1">Leg muscle</tissue>
    </source>
</reference>
<name>A0ABQ9I3Y7_9NEOP</name>
<accession>A0ABQ9I3Y7</accession>
<gene>
    <name evidence="1" type="ORF">PR048_010474</name>
</gene>
<sequence>MESSLQNSFRDKIDVEHICGQVTFAIRSQFIKPAQHASEPIAECYNCEVCATTNEHTAEASANRVRFPAGSLPDRRMWESCWTMPLGWRVFLGISPLLSPLHSGAAPWPPRFTLAPNPSTLLIEPQLRAWTGRVRHKANCIPSPSAGKLTASLVQSTFTMFLSATRLLKPCDAFPIGMPLASRTAFYISRPDHLVALNRAERPRSVIQSILHINAEILSAVGQERRAAKGLLRQNAFITQLCNLLPPAHAGRAKVSGADQWHSASFLRWLQPRYEVTSYPSEQYVFVGTRCEVLSYCAKIRRGRRPRQQAEKRLSQELFHKFSQQGKSQGDIKRLQSRTRSLQRENMLHDASKIAHTMPAPLLLPCLIARRFPNTAVQAIKVL</sequence>
<dbReference type="Proteomes" id="UP001159363">
    <property type="component" value="Chromosome 3"/>
</dbReference>
<evidence type="ECO:0000313" key="1">
    <source>
        <dbReference type="EMBL" id="KAJ8890965.1"/>
    </source>
</evidence>
<comment type="caution">
    <text evidence="1">The sequence shown here is derived from an EMBL/GenBank/DDBJ whole genome shotgun (WGS) entry which is preliminary data.</text>
</comment>
<organism evidence="1 2">
    <name type="scientific">Dryococelus australis</name>
    <dbReference type="NCBI Taxonomy" id="614101"/>
    <lineage>
        <taxon>Eukaryota</taxon>
        <taxon>Metazoa</taxon>
        <taxon>Ecdysozoa</taxon>
        <taxon>Arthropoda</taxon>
        <taxon>Hexapoda</taxon>
        <taxon>Insecta</taxon>
        <taxon>Pterygota</taxon>
        <taxon>Neoptera</taxon>
        <taxon>Polyneoptera</taxon>
        <taxon>Phasmatodea</taxon>
        <taxon>Verophasmatodea</taxon>
        <taxon>Anareolatae</taxon>
        <taxon>Phasmatidae</taxon>
        <taxon>Eurycanthinae</taxon>
        <taxon>Dryococelus</taxon>
    </lineage>
</organism>
<keyword evidence="2" id="KW-1185">Reference proteome</keyword>
<dbReference type="EMBL" id="JARBHB010000003">
    <property type="protein sequence ID" value="KAJ8890965.1"/>
    <property type="molecule type" value="Genomic_DNA"/>
</dbReference>
<evidence type="ECO:0000313" key="2">
    <source>
        <dbReference type="Proteomes" id="UP001159363"/>
    </source>
</evidence>